<accession>A0A0L0P043</accession>
<dbReference type="EMBL" id="LGST01000022">
    <property type="protein sequence ID" value="KND99638.1"/>
    <property type="molecule type" value="Genomic_DNA"/>
</dbReference>
<feature type="transmembrane region" description="Helical" evidence="1">
    <location>
        <begin position="97"/>
        <end position="116"/>
    </location>
</feature>
<evidence type="ECO:0000256" key="1">
    <source>
        <dbReference type="SAM" id="Phobius"/>
    </source>
</evidence>
<keyword evidence="1" id="KW-0812">Transmembrane</keyword>
<evidence type="ECO:0000313" key="2">
    <source>
        <dbReference type="EMBL" id="KND99638.1"/>
    </source>
</evidence>
<comment type="caution">
    <text evidence="2">The sequence shown here is derived from an EMBL/GenBank/DDBJ whole genome shotgun (WGS) entry which is preliminary data.</text>
</comment>
<reference evidence="3" key="1">
    <citation type="journal article" date="2015" name="BMC Genomics">
        <title>Draft genome of a commonly misdiagnosed multidrug resistant pathogen Candida auris.</title>
        <authorList>
            <person name="Chatterjee S."/>
            <person name="Alampalli S.V."/>
            <person name="Nageshan R.K."/>
            <person name="Chettiar S.T."/>
            <person name="Joshi S."/>
            <person name="Tatu U.S."/>
        </authorList>
    </citation>
    <scope>NUCLEOTIDE SEQUENCE [LARGE SCALE GENOMIC DNA]</scope>
    <source>
        <strain evidence="3">6684</strain>
    </source>
</reference>
<dbReference type="AlphaFoldDB" id="A0A0L0P043"/>
<dbReference type="VEuPathDB" id="FungiDB:QG37_03431"/>
<protein>
    <submittedName>
        <fullName evidence="2">Uncharacterized protein</fullName>
    </submittedName>
</protein>
<proteinExistence type="predicted"/>
<organism evidence="2 3">
    <name type="scientific">Candidozyma auris</name>
    <name type="common">Yeast</name>
    <name type="synonym">Candida auris</name>
    <dbReference type="NCBI Taxonomy" id="498019"/>
    <lineage>
        <taxon>Eukaryota</taxon>
        <taxon>Fungi</taxon>
        <taxon>Dikarya</taxon>
        <taxon>Ascomycota</taxon>
        <taxon>Saccharomycotina</taxon>
        <taxon>Pichiomycetes</taxon>
        <taxon>Metschnikowiaceae</taxon>
        <taxon>Candidozyma</taxon>
    </lineage>
</organism>
<name>A0A0L0P043_CANAR</name>
<dbReference type="Proteomes" id="UP000037122">
    <property type="component" value="Unassembled WGS sequence"/>
</dbReference>
<keyword evidence="1" id="KW-1133">Transmembrane helix</keyword>
<feature type="transmembrane region" description="Helical" evidence="1">
    <location>
        <begin position="6"/>
        <end position="24"/>
    </location>
</feature>
<keyword evidence="1" id="KW-0472">Membrane</keyword>
<sequence>MYTLTFFYFLNFLFICGCLFLFWYSHSCCLVLGLVEGSCLLKDDKSRTNSGKAHNVDEGHSKRKTMGTQISKKTKFANELSYYLEFLILQPDHNGGFLRLWLVGCHCLCLWLFFAAKSGPKLGLTHKQRQCTRIVTDLPQI</sequence>
<gene>
    <name evidence="2" type="ORF">QG37_03431</name>
</gene>
<evidence type="ECO:0000313" key="3">
    <source>
        <dbReference type="Proteomes" id="UP000037122"/>
    </source>
</evidence>